<feature type="transmembrane region" description="Helical" evidence="8">
    <location>
        <begin position="12"/>
        <end position="32"/>
    </location>
</feature>
<dbReference type="Pfam" id="PF01545">
    <property type="entry name" value="Cation_efflux"/>
    <property type="match status" value="1"/>
</dbReference>
<feature type="transmembrane region" description="Helical" evidence="8">
    <location>
        <begin position="181"/>
        <end position="205"/>
    </location>
</feature>
<feature type="transmembrane region" description="Helical" evidence="8">
    <location>
        <begin position="38"/>
        <end position="57"/>
    </location>
</feature>
<feature type="domain" description="Cation efflux protein transmembrane" evidence="9">
    <location>
        <begin position="14"/>
        <end position="205"/>
    </location>
</feature>
<proteinExistence type="inferred from homology"/>
<keyword evidence="3" id="KW-0813">Transport</keyword>
<comment type="caution">
    <text evidence="11">The sequence shown here is derived from an EMBL/GenBank/DDBJ whole genome shotgun (WGS) entry which is preliminary data.</text>
</comment>
<dbReference type="InterPro" id="IPR027469">
    <property type="entry name" value="Cation_efflux_TMD_sf"/>
</dbReference>
<evidence type="ECO:0000256" key="2">
    <source>
        <dbReference type="ARBA" id="ARBA00008114"/>
    </source>
</evidence>
<evidence type="ECO:0000259" key="10">
    <source>
        <dbReference type="Pfam" id="PF16916"/>
    </source>
</evidence>
<gene>
    <name evidence="11" type="ORF">ACD_3C00168G0003</name>
</gene>
<dbReference type="InterPro" id="IPR058533">
    <property type="entry name" value="Cation_efflux_TM"/>
</dbReference>
<feature type="transmembrane region" description="Helical" evidence="8">
    <location>
        <begin position="78"/>
        <end position="100"/>
    </location>
</feature>
<comment type="similarity">
    <text evidence="2">Belongs to the cation diffusion facilitator (CDF) transporter (TC 2.A.4) family.</text>
</comment>
<keyword evidence="7" id="KW-0175">Coiled coil</keyword>
<dbReference type="GO" id="GO:0015341">
    <property type="term" value="F:zinc efflux antiporter activity"/>
    <property type="evidence" value="ECO:0007669"/>
    <property type="project" value="TreeGrafter"/>
</dbReference>
<sequence>MLNEHMETRAIKWAIASAIFWTLTKFIVWLGLWSMSMISSAIDSLWDLFVSILNLFIVKTSNKEADDCHNYWHSKVEWFWAIFEWWFIFWAWIFIIYESIQHLIIRTEFHDSYIWIVTMCIVTIMTFFTVRYLKRIADLTWSLVLKSDALHYKTDLYVNIWVLASLVLVKLTWVWQIDSVVSILIALYMIYSSSHIIIEGFDLLMDKALPKEEIKNIQKILESSTCTNIKSFHDLKTKKWKVKQIEAHVVVEWDMKIKNLQESIQEIKNNIKNELGEDTNIYFLPEYLEQDDNAPAIK</sequence>
<dbReference type="PANTHER" id="PTHR43840">
    <property type="entry name" value="MITOCHONDRIAL METAL TRANSPORTER 1-RELATED"/>
    <property type="match status" value="1"/>
</dbReference>
<accession>K2G0N2</accession>
<evidence type="ECO:0000256" key="6">
    <source>
        <dbReference type="ARBA" id="ARBA00023136"/>
    </source>
</evidence>
<dbReference type="NCBIfam" id="TIGR01297">
    <property type="entry name" value="CDF"/>
    <property type="match status" value="1"/>
</dbReference>
<dbReference type="SUPFAM" id="SSF160240">
    <property type="entry name" value="Cation efflux protein cytoplasmic domain-like"/>
    <property type="match status" value="1"/>
</dbReference>
<dbReference type="Gene3D" id="3.30.70.1350">
    <property type="entry name" value="Cation efflux protein, cytoplasmic domain"/>
    <property type="match status" value="1"/>
</dbReference>
<evidence type="ECO:0000313" key="11">
    <source>
        <dbReference type="EMBL" id="EKE27702.1"/>
    </source>
</evidence>
<dbReference type="AlphaFoldDB" id="K2G0N2"/>
<dbReference type="EMBL" id="AMFJ01000442">
    <property type="protein sequence ID" value="EKE27702.1"/>
    <property type="molecule type" value="Genomic_DNA"/>
</dbReference>
<evidence type="ECO:0000256" key="8">
    <source>
        <dbReference type="SAM" id="Phobius"/>
    </source>
</evidence>
<dbReference type="SUPFAM" id="SSF161111">
    <property type="entry name" value="Cation efflux protein transmembrane domain-like"/>
    <property type="match status" value="1"/>
</dbReference>
<dbReference type="InterPro" id="IPR002524">
    <property type="entry name" value="Cation_efflux"/>
</dbReference>
<feature type="transmembrane region" description="Helical" evidence="8">
    <location>
        <begin position="154"/>
        <end position="175"/>
    </location>
</feature>
<dbReference type="GO" id="GO:0015093">
    <property type="term" value="F:ferrous iron transmembrane transporter activity"/>
    <property type="evidence" value="ECO:0007669"/>
    <property type="project" value="TreeGrafter"/>
</dbReference>
<evidence type="ECO:0000256" key="7">
    <source>
        <dbReference type="SAM" id="Coils"/>
    </source>
</evidence>
<evidence type="ECO:0000256" key="4">
    <source>
        <dbReference type="ARBA" id="ARBA00022692"/>
    </source>
</evidence>
<keyword evidence="5 8" id="KW-1133">Transmembrane helix</keyword>
<feature type="coiled-coil region" evidence="7">
    <location>
        <begin position="250"/>
        <end position="277"/>
    </location>
</feature>
<dbReference type="Gene3D" id="1.20.1510.10">
    <property type="entry name" value="Cation efflux protein transmembrane domain"/>
    <property type="match status" value="1"/>
</dbReference>
<dbReference type="GO" id="GO:0015086">
    <property type="term" value="F:cadmium ion transmembrane transporter activity"/>
    <property type="evidence" value="ECO:0007669"/>
    <property type="project" value="TreeGrafter"/>
</dbReference>
<keyword evidence="6 8" id="KW-0472">Membrane</keyword>
<reference evidence="11" key="1">
    <citation type="journal article" date="2012" name="Science">
        <title>Fermentation, hydrogen, and sulfur metabolism in multiple uncultivated bacterial phyla.</title>
        <authorList>
            <person name="Wrighton K.C."/>
            <person name="Thomas B.C."/>
            <person name="Sharon I."/>
            <person name="Miller C.S."/>
            <person name="Castelle C.J."/>
            <person name="VerBerkmoes N.C."/>
            <person name="Wilkins M.J."/>
            <person name="Hettich R.L."/>
            <person name="Lipton M.S."/>
            <person name="Williams K.H."/>
            <person name="Long P.E."/>
            <person name="Banfield J.F."/>
        </authorList>
    </citation>
    <scope>NUCLEOTIDE SEQUENCE [LARGE SCALE GENOMIC DNA]</scope>
</reference>
<dbReference type="GO" id="GO:0005886">
    <property type="term" value="C:plasma membrane"/>
    <property type="evidence" value="ECO:0007669"/>
    <property type="project" value="TreeGrafter"/>
</dbReference>
<feature type="transmembrane region" description="Helical" evidence="8">
    <location>
        <begin position="112"/>
        <end position="133"/>
    </location>
</feature>
<dbReference type="InterPro" id="IPR050291">
    <property type="entry name" value="CDF_Transporter"/>
</dbReference>
<name>K2G0N2_9BACT</name>
<evidence type="ECO:0000256" key="3">
    <source>
        <dbReference type="ARBA" id="ARBA00022448"/>
    </source>
</evidence>
<dbReference type="GO" id="GO:0006882">
    <property type="term" value="P:intracellular zinc ion homeostasis"/>
    <property type="evidence" value="ECO:0007669"/>
    <property type="project" value="TreeGrafter"/>
</dbReference>
<protein>
    <submittedName>
        <fullName evidence="11">Pantothenate metabolism flavoprotein</fullName>
    </submittedName>
</protein>
<evidence type="ECO:0000256" key="1">
    <source>
        <dbReference type="ARBA" id="ARBA00004141"/>
    </source>
</evidence>
<dbReference type="InterPro" id="IPR027470">
    <property type="entry name" value="Cation_efflux_CTD"/>
</dbReference>
<comment type="subcellular location">
    <subcellularLocation>
        <location evidence="1">Membrane</location>
        <topology evidence="1">Multi-pass membrane protein</topology>
    </subcellularLocation>
</comment>
<dbReference type="PANTHER" id="PTHR43840:SF15">
    <property type="entry name" value="MITOCHONDRIAL METAL TRANSPORTER 1-RELATED"/>
    <property type="match status" value="1"/>
</dbReference>
<feature type="domain" description="Cation efflux protein cytoplasmic" evidence="10">
    <location>
        <begin position="209"/>
        <end position="279"/>
    </location>
</feature>
<dbReference type="Pfam" id="PF16916">
    <property type="entry name" value="ZT_dimer"/>
    <property type="match status" value="1"/>
</dbReference>
<keyword evidence="4 8" id="KW-0812">Transmembrane</keyword>
<evidence type="ECO:0000256" key="5">
    <source>
        <dbReference type="ARBA" id="ARBA00022989"/>
    </source>
</evidence>
<organism evidence="11">
    <name type="scientific">uncultured bacterium</name>
    <name type="common">gcode 4</name>
    <dbReference type="NCBI Taxonomy" id="1234023"/>
    <lineage>
        <taxon>Bacteria</taxon>
        <taxon>environmental samples</taxon>
    </lineage>
</organism>
<evidence type="ECO:0000259" key="9">
    <source>
        <dbReference type="Pfam" id="PF01545"/>
    </source>
</evidence>
<dbReference type="InterPro" id="IPR036837">
    <property type="entry name" value="Cation_efflux_CTD_sf"/>
</dbReference>